<reference evidence="2 3" key="1">
    <citation type="submission" date="2023-07" db="EMBL/GenBank/DDBJ databases">
        <title>Genomic Encyclopedia of Type Strains, Phase IV (KMG-IV): sequencing the most valuable type-strain genomes for metagenomic binning, comparative biology and taxonomic classification.</title>
        <authorList>
            <person name="Goeker M."/>
        </authorList>
    </citation>
    <scope>NUCLEOTIDE SEQUENCE [LARGE SCALE GENOMIC DNA]</scope>
    <source>
        <strain evidence="2 3">DSM 12751</strain>
    </source>
</reference>
<dbReference type="SMART" id="SM00530">
    <property type="entry name" value="HTH_XRE"/>
    <property type="match status" value="1"/>
</dbReference>
<dbReference type="InterPro" id="IPR010982">
    <property type="entry name" value="Lambda_DNA-bd_dom_sf"/>
</dbReference>
<dbReference type="RefSeq" id="WP_307397933.1">
    <property type="nucleotide sequence ID" value="NZ_BAAADK010000004.1"/>
</dbReference>
<feature type="domain" description="HTH cro/C1-type" evidence="1">
    <location>
        <begin position="7"/>
        <end position="60"/>
    </location>
</feature>
<gene>
    <name evidence="2" type="ORF">J2S11_004262</name>
</gene>
<evidence type="ECO:0000259" key="1">
    <source>
        <dbReference type="PROSITE" id="PS50943"/>
    </source>
</evidence>
<dbReference type="InterPro" id="IPR001387">
    <property type="entry name" value="Cro/C1-type_HTH"/>
</dbReference>
<dbReference type="SUPFAM" id="SSF81901">
    <property type="entry name" value="HCP-like"/>
    <property type="match status" value="1"/>
</dbReference>
<accession>A0ABT9W624</accession>
<keyword evidence="3" id="KW-1185">Reference proteome</keyword>
<sequence length="400" mass="47815">MLRERIVQTLEKQNNIDQRKLSRIAGLSESSISRFLHGFEEANFEAVFKMVKYLYPAEELEIMTEYMITQKSRNLRFSLEYCSLNHLQAPFDIILEELSQSENRTDKEWASMYRLLHPSFSSTADPLERLHQVEMFKPKELEMQILKSIVKGHLYYDLREYQALVLHTLDVEAKIRKVKSSFIKDTFRVRLGLLMSVVHLYSNNLEKAREFSFSVLNQNYFEKVKGRAYNQLGYSYMLDDYDQSIMYLKEALTFFTVQKNIREIEDIKINLTFLKLFWKLDQPISNCTDYINDYNRYELNNIYYLIRLGDSLRAKQLLDDVDLTGRSHWELAFYWYYKGLLTNDVDCYYRSVSYFIKLDDYFHQRLPLAELQKLGENEIALKLLSRKGDYIDKDYKANYS</sequence>
<evidence type="ECO:0000313" key="2">
    <source>
        <dbReference type="EMBL" id="MDQ0168300.1"/>
    </source>
</evidence>
<evidence type="ECO:0000313" key="3">
    <source>
        <dbReference type="Proteomes" id="UP001235840"/>
    </source>
</evidence>
<name>A0ABT9W624_9BACI</name>
<dbReference type="PROSITE" id="PS50943">
    <property type="entry name" value="HTH_CROC1"/>
    <property type="match status" value="1"/>
</dbReference>
<dbReference type="SUPFAM" id="SSF47413">
    <property type="entry name" value="lambda repressor-like DNA-binding domains"/>
    <property type="match status" value="1"/>
</dbReference>
<proteinExistence type="predicted"/>
<dbReference type="NCBIfam" id="NF038310">
    <property type="entry name" value="lysogeny_AimR"/>
    <property type="match status" value="1"/>
</dbReference>
<protein>
    <submittedName>
        <fullName evidence="2">Transcriptional regulator with XRE-family HTH domain</fullName>
    </submittedName>
</protein>
<dbReference type="EMBL" id="JAUSTY010000027">
    <property type="protein sequence ID" value="MDQ0168300.1"/>
    <property type="molecule type" value="Genomic_DNA"/>
</dbReference>
<dbReference type="InterPro" id="IPR047705">
    <property type="entry name" value="AimR-like"/>
</dbReference>
<dbReference type="Pfam" id="PF22871">
    <property type="entry name" value="AimR"/>
    <property type="match status" value="1"/>
</dbReference>
<dbReference type="CDD" id="cd00093">
    <property type="entry name" value="HTH_XRE"/>
    <property type="match status" value="1"/>
</dbReference>
<organism evidence="2 3">
    <name type="scientific">Caldalkalibacillus horti</name>
    <dbReference type="NCBI Taxonomy" id="77523"/>
    <lineage>
        <taxon>Bacteria</taxon>
        <taxon>Bacillati</taxon>
        <taxon>Bacillota</taxon>
        <taxon>Bacilli</taxon>
        <taxon>Bacillales</taxon>
        <taxon>Bacillaceae</taxon>
        <taxon>Caldalkalibacillus</taxon>
    </lineage>
</organism>
<dbReference type="Proteomes" id="UP001235840">
    <property type="component" value="Unassembled WGS sequence"/>
</dbReference>
<comment type="caution">
    <text evidence="2">The sequence shown here is derived from an EMBL/GenBank/DDBJ whole genome shotgun (WGS) entry which is preliminary data.</text>
</comment>